<feature type="transmembrane region" description="Helical" evidence="1">
    <location>
        <begin position="144"/>
        <end position="164"/>
    </location>
</feature>
<keyword evidence="3" id="KW-1185">Reference proteome</keyword>
<gene>
    <name evidence="2" type="ORF">OSR52_13795</name>
</gene>
<comment type="caution">
    <text evidence="2">The sequence shown here is derived from an EMBL/GenBank/DDBJ whole genome shotgun (WGS) entry which is preliminary data.</text>
</comment>
<accession>A0ABT6FUJ6</accession>
<evidence type="ECO:0000313" key="2">
    <source>
        <dbReference type="EMBL" id="MDG3586943.1"/>
    </source>
</evidence>
<feature type="transmembrane region" description="Helical" evidence="1">
    <location>
        <begin position="66"/>
        <end position="90"/>
    </location>
</feature>
<dbReference type="RefSeq" id="WP_277900789.1">
    <property type="nucleotide sequence ID" value="NZ_JAPMUA010000005.1"/>
</dbReference>
<keyword evidence="1" id="KW-0812">Transmembrane</keyword>
<dbReference type="Pfam" id="PF10011">
    <property type="entry name" value="DUF2254"/>
    <property type="match status" value="1"/>
</dbReference>
<protein>
    <submittedName>
        <fullName evidence="2">DUF2254 domain-containing protein</fullName>
    </submittedName>
</protein>
<dbReference type="Proteomes" id="UP001153642">
    <property type="component" value="Unassembled WGS sequence"/>
</dbReference>
<evidence type="ECO:0000256" key="1">
    <source>
        <dbReference type="SAM" id="Phobius"/>
    </source>
</evidence>
<reference evidence="2" key="1">
    <citation type="submission" date="2022-11" db="EMBL/GenBank/DDBJ databases">
        <title>High-quality draft genome sequence of Galbibacter sp. strain CMA-7.</title>
        <authorList>
            <person name="Wei L."/>
            <person name="Dong C."/>
            <person name="Shao Z."/>
        </authorList>
    </citation>
    <scope>NUCLEOTIDE SEQUENCE</scope>
    <source>
        <strain evidence="2">CMA-7</strain>
    </source>
</reference>
<evidence type="ECO:0000313" key="3">
    <source>
        <dbReference type="Proteomes" id="UP001153642"/>
    </source>
</evidence>
<organism evidence="2 3">
    <name type="scientific">Galbibacter pacificus</name>
    <dbReference type="NCBI Taxonomy" id="2996052"/>
    <lineage>
        <taxon>Bacteria</taxon>
        <taxon>Pseudomonadati</taxon>
        <taxon>Bacteroidota</taxon>
        <taxon>Flavobacteriia</taxon>
        <taxon>Flavobacteriales</taxon>
        <taxon>Flavobacteriaceae</taxon>
        <taxon>Galbibacter</taxon>
    </lineage>
</organism>
<dbReference type="InterPro" id="IPR018723">
    <property type="entry name" value="DUF2254_membrane"/>
</dbReference>
<dbReference type="EMBL" id="JAPMUA010000005">
    <property type="protein sequence ID" value="MDG3586943.1"/>
    <property type="molecule type" value="Genomic_DNA"/>
</dbReference>
<name>A0ABT6FUJ6_9FLAO</name>
<sequence length="433" mass="48874">MKIILRKLKTFFTNIENQIAFYPSIIAVLGVLFAFIMIYLENLGASKYFRNNIPLLVLDNADTARALLGVFIGGLISLMVFSFSMVMVLLNQASNSFSPRILPGLISNRRHQLVLGLYIATLLYCIFILVSIEPTADKDKIPGFSVLISIFLTVFCLAAFVYFIHSISQSIQINNILENIYDSSKSRLNKLIDAQNGNPVVFPETEQWKKYNSNRSGYLQTIAMDALIEIASEHKTKFKILVAKGNFILDGVPLLLSEKELDEKVAKEALSTFIFAKGELIHNNYVLAFKQITEITVKAMSPGINDPGTALNAIDYLTELLALRMLKKDTNIYTKDDTPIVYETSISFKELLYNVMASIRLYCKHDIIIIQKLMVMFKYLQYQHCVDKSYKESIVHEIKTLAREASSSLSNQSDKDVLNNYLKGFDINLGNGS</sequence>
<proteinExistence type="predicted"/>
<keyword evidence="1" id="KW-1133">Transmembrane helix</keyword>
<feature type="transmembrane region" description="Helical" evidence="1">
    <location>
        <begin position="111"/>
        <end position="132"/>
    </location>
</feature>
<feature type="transmembrane region" description="Helical" evidence="1">
    <location>
        <begin position="20"/>
        <end position="40"/>
    </location>
</feature>
<keyword evidence="1" id="KW-0472">Membrane</keyword>